<evidence type="ECO:0000256" key="4">
    <source>
        <dbReference type="ARBA" id="ARBA00022741"/>
    </source>
</evidence>
<gene>
    <name evidence="9" type="ORF">Fot_29637</name>
</gene>
<keyword evidence="6" id="KW-0067">ATP-binding</keyword>
<evidence type="ECO:0000313" key="10">
    <source>
        <dbReference type="Proteomes" id="UP001604277"/>
    </source>
</evidence>
<dbReference type="GO" id="GO:0006952">
    <property type="term" value="P:defense response"/>
    <property type="evidence" value="ECO:0007669"/>
    <property type="project" value="UniProtKB-KW"/>
</dbReference>
<organism evidence="9 10">
    <name type="scientific">Forsythia ovata</name>
    <dbReference type="NCBI Taxonomy" id="205694"/>
    <lineage>
        <taxon>Eukaryota</taxon>
        <taxon>Viridiplantae</taxon>
        <taxon>Streptophyta</taxon>
        <taxon>Embryophyta</taxon>
        <taxon>Tracheophyta</taxon>
        <taxon>Spermatophyta</taxon>
        <taxon>Magnoliopsida</taxon>
        <taxon>eudicotyledons</taxon>
        <taxon>Gunneridae</taxon>
        <taxon>Pentapetalae</taxon>
        <taxon>asterids</taxon>
        <taxon>lamiids</taxon>
        <taxon>Lamiales</taxon>
        <taxon>Oleaceae</taxon>
        <taxon>Forsythieae</taxon>
        <taxon>Forsythia</taxon>
    </lineage>
</organism>
<dbReference type="PANTHER" id="PTHR15140">
    <property type="entry name" value="TUBULIN-SPECIFIC CHAPERONE E"/>
    <property type="match status" value="1"/>
</dbReference>
<dbReference type="InterPro" id="IPR058922">
    <property type="entry name" value="WHD_DRP"/>
</dbReference>
<keyword evidence="10" id="KW-1185">Reference proteome</keyword>
<name>A0ABD1TSH1_9LAMI</name>
<dbReference type="Proteomes" id="UP001604277">
    <property type="component" value="Unassembled WGS sequence"/>
</dbReference>
<proteinExistence type="inferred from homology"/>
<comment type="similarity">
    <text evidence="1">Belongs to the disease resistance NB-LRR family.</text>
</comment>
<evidence type="ECO:0000259" key="8">
    <source>
        <dbReference type="Pfam" id="PF23598"/>
    </source>
</evidence>
<dbReference type="AlphaFoldDB" id="A0ABD1TSH1"/>
<evidence type="ECO:0000256" key="3">
    <source>
        <dbReference type="ARBA" id="ARBA00022737"/>
    </source>
</evidence>
<protein>
    <submittedName>
        <fullName evidence="9">Disease resistance RPP13-like protein 3</fullName>
    </submittedName>
</protein>
<evidence type="ECO:0000256" key="6">
    <source>
        <dbReference type="ARBA" id="ARBA00022840"/>
    </source>
</evidence>
<dbReference type="Pfam" id="PF23598">
    <property type="entry name" value="LRR_14"/>
    <property type="match status" value="1"/>
</dbReference>
<keyword evidence="3" id="KW-0677">Repeat</keyword>
<reference evidence="10" key="1">
    <citation type="submission" date="2024-07" db="EMBL/GenBank/DDBJ databases">
        <title>Two chromosome-level genome assemblies of Korean endemic species Abeliophyllum distichum and Forsythia ovata (Oleaceae).</title>
        <authorList>
            <person name="Jang H."/>
        </authorList>
    </citation>
    <scope>NUCLEOTIDE SEQUENCE [LARGE SCALE GENOMIC DNA]</scope>
</reference>
<dbReference type="Gene3D" id="3.80.10.10">
    <property type="entry name" value="Ribonuclease Inhibitor"/>
    <property type="match status" value="1"/>
</dbReference>
<dbReference type="InterPro" id="IPR032675">
    <property type="entry name" value="LRR_dom_sf"/>
</dbReference>
<evidence type="ECO:0000313" key="9">
    <source>
        <dbReference type="EMBL" id="KAL2515666.1"/>
    </source>
</evidence>
<dbReference type="Pfam" id="PF23559">
    <property type="entry name" value="WHD_DRP"/>
    <property type="match status" value="1"/>
</dbReference>
<feature type="domain" description="Disease resistance R13L4/SHOC-2-like LRR" evidence="8">
    <location>
        <begin position="140"/>
        <end position="415"/>
    </location>
</feature>
<keyword evidence="5" id="KW-0611">Plant defense</keyword>
<keyword evidence="2" id="KW-0433">Leucine-rich repeat</keyword>
<evidence type="ECO:0000256" key="5">
    <source>
        <dbReference type="ARBA" id="ARBA00022821"/>
    </source>
</evidence>
<keyword evidence="4" id="KW-0547">Nucleotide-binding</keyword>
<dbReference type="GO" id="GO:0005524">
    <property type="term" value="F:ATP binding"/>
    <property type="evidence" value="ECO:0007669"/>
    <property type="project" value="UniProtKB-KW"/>
</dbReference>
<dbReference type="FunFam" id="1.10.10.10:FF:000322">
    <property type="entry name" value="Probable disease resistance protein At1g63360"/>
    <property type="match status" value="1"/>
</dbReference>
<evidence type="ECO:0000256" key="1">
    <source>
        <dbReference type="ARBA" id="ARBA00008894"/>
    </source>
</evidence>
<dbReference type="Gene3D" id="1.10.10.10">
    <property type="entry name" value="Winged helix-like DNA-binding domain superfamily/Winged helix DNA-binding domain"/>
    <property type="match status" value="1"/>
</dbReference>
<dbReference type="InterPro" id="IPR055414">
    <property type="entry name" value="LRR_R13L4/SHOC2-like"/>
</dbReference>
<comment type="caution">
    <text evidence="9">The sequence shown here is derived from an EMBL/GenBank/DDBJ whole genome shotgun (WGS) entry which is preliminary data.</text>
</comment>
<evidence type="ECO:0000259" key="7">
    <source>
        <dbReference type="Pfam" id="PF23559"/>
    </source>
</evidence>
<accession>A0ABD1TSH1</accession>
<feature type="domain" description="Disease resistance protein winged helix" evidence="7">
    <location>
        <begin position="3"/>
        <end position="74"/>
    </location>
</feature>
<evidence type="ECO:0000256" key="2">
    <source>
        <dbReference type="ARBA" id="ARBA00022614"/>
    </source>
</evidence>
<dbReference type="InterPro" id="IPR036388">
    <property type="entry name" value="WH-like_DNA-bd_sf"/>
</dbReference>
<sequence length="452" mass="52115">MGIFPEDYNIRVSELIKLWIAEGFVKDEKSRSLEDVAEEYFLDLVDRSLILVYDKRSNGKIKTCRIHDLLRDLCVREARKEKVFHVTDESFHGISRDIGVRRVSIHRNGKIPDGSIDIPPLLVRSFLGFGWHSCCPVDYFNLRLLRVWHMGLHKLPNEMIEFVNLRYLTARCNEVLSLASIYKLRSLQTLILNGGSRTRPLHLPPEIWQMTQLRHVQSKKMILPKPRTGGGNSIIVLENLQTLCIVENFECTKGVYKRIPNIKKLGLDYDCEGKNPSLYCLNNLVNLRKLEALKCVFSAPCPSFMKNIKFPISLKNMTLKGCDLAWENMTIVGLLPNLEVLKLKSNAFKGGEWKPNEGEFLQLKFLLIKRNNLKHWRANSIHFPLLQWLVLQKCKYLEEIPSGFGEIPTFQLIELHECGDSVVTSAQQIKQEQVNFGNDAFQVHIHGKYGKF</sequence>
<dbReference type="SUPFAM" id="SSF52058">
    <property type="entry name" value="L domain-like"/>
    <property type="match status" value="1"/>
</dbReference>
<dbReference type="PANTHER" id="PTHR15140:SF33">
    <property type="entry name" value="LATE BLIGHT RESISTANCE PROTEIN HOMOLOG R1A-3 ISOFORM X1"/>
    <property type="match status" value="1"/>
</dbReference>
<dbReference type="EMBL" id="JBFOLJ010000008">
    <property type="protein sequence ID" value="KAL2515666.1"/>
    <property type="molecule type" value="Genomic_DNA"/>
</dbReference>